<keyword evidence="7" id="KW-1015">Disulfide bond</keyword>
<feature type="domain" description="Thioredoxin" evidence="14">
    <location>
        <begin position="1"/>
        <end position="147"/>
    </location>
</feature>
<evidence type="ECO:0000256" key="11">
    <source>
        <dbReference type="ARBA" id="ARBA00041373"/>
    </source>
</evidence>
<evidence type="ECO:0000256" key="6">
    <source>
        <dbReference type="ARBA" id="ARBA00023002"/>
    </source>
</evidence>
<evidence type="ECO:0000256" key="7">
    <source>
        <dbReference type="ARBA" id="ARBA00023157"/>
    </source>
</evidence>
<dbReference type="FunFam" id="3.40.30.10:FF:000007">
    <property type="entry name" value="Thioredoxin-dependent thiol peroxidase"/>
    <property type="match status" value="1"/>
</dbReference>
<protein>
    <recommendedName>
        <fullName evidence="3">thioredoxin-dependent peroxiredoxin</fullName>
        <ecNumber evidence="3">1.11.1.24</ecNumber>
    </recommendedName>
    <alternativeName>
        <fullName evidence="11">Bacterioferritin comigratory protein</fullName>
    </alternativeName>
    <alternativeName>
        <fullName evidence="9">Thioredoxin peroxidase</fullName>
    </alternativeName>
</protein>
<dbReference type="InterPro" id="IPR000866">
    <property type="entry name" value="AhpC/TSA"/>
</dbReference>
<keyword evidence="5" id="KW-0049">Antioxidant</keyword>
<dbReference type="GO" id="GO:0045454">
    <property type="term" value="P:cell redox homeostasis"/>
    <property type="evidence" value="ECO:0007669"/>
    <property type="project" value="TreeGrafter"/>
</dbReference>
<dbReference type="Proteomes" id="UP000514720">
    <property type="component" value="Chromosome"/>
</dbReference>
<dbReference type="InterPro" id="IPR024706">
    <property type="entry name" value="Peroxiredoxin_AhpC-typ"/>
</dbReference>
<comment type="similarity">
    <text evidence="10">Belongs to the peroxiredoxin family. BCP/PrxQ subfamily.</text>
</comment>
<dbReference type="PROSITE" id="PS51352">
    <property type="entry name" value="THIOREDOXIN_2"/>
    <property type="match status" value="1"/>
</dbReference>
<dbReference type="InterPro" id="IPR050924">
    <property type="entry name" value="Peroxiredoxin_BCP/PrxQ"/>
</dbReference>
<dbReference type="GO" id="GO:0008379">
    <property type="term" value="F:thioredoxin peroxidase activity"/>
    <property type="evidence" value="ECO:0007669"/>
    <property type="project" value="TreeGrafter"/>
</dbReference>
<keyword evidence="16" id="KW-1185">Reference proteome</keyword>
<dbReference type="GO" id="GO:0034599">
    <property type="term" value="P:cellular response to oxidative stress"/>
    <property type="evidence" value="ECO:0007669"/>
    <property type="project" value="TreeGrafter"/>
</dbReference>
<comment type="catalytic activity">
    <reaction evidence="12">
        <text>a hydroperoxide + [thioredoxin]-dithiol = an alcohol + [thioredoxin]-disulfide + H2O</text>
        <dbReference type="Rhea" id="RHEA:62620"/>
        <dbReference type="Rhea" id="RHEA-COMP:10698"/>
        <dbReference type="Rhea" id="RHEA-COMP:10700"/>
        <dbReference type="ChEBI" id="CHEBI:15377"/>
        <dbReference type="ChEBI" id="CHEBI:29950"/>
        <dbReference type="ChEBI" id="CHEBI:30879"/>
        <dbReference type="ChEBI" id="CHEBI:35924"/>
        <dbReference type="ChEBI" id="CHEBI:50058"/>
        <dbReference type="EC" id="1.11.1.24"/>
    </reaction>
</comment>
<dbReference type="InterPro" id="IPR013766">
    <property type="entry name" value="Thioredoxin_domain"/>
</dbReference>
<dbReference type="EC" id="1.11.1.24" evidence="3"/>
<comment type="function">
    <text evidence="1">Thiol-specific peroxidase that catalyzes the reduction of hydrogen peroxide and organic hydroperoxides to water and alcohols, respectively. Plays a role in cell protection against oxidative stress by detoxifying peroxides and as sensor of hydrogen peroxide-mediated signaling events.</text>
</comment>
<reference evidence="15 16" key="1">
    <citation type="submission" date="2020-02" db="EMBL/GenBank/DDBJ databases">
        <authorList>
            <person name="Zheng R.K."/>
            <person name="Sun C.M."/>
        </authorList>
    </citation>
    <scope>NUCLEOTIDE SEQUENCE [LARGE SCALE GENOMIC DNA]</scope>
    <source>
        <strain evidence="16">zrk13</strain>
    </source>
</reference>
<dbReference type="PANTHER" id="PTHR42801">
    <property type="entry name" value="THIOREDOXIN-DEPENDENT PEROXIDE REDUCTASE"/>
    <property type="match status" value="1"/>
</dbReference>
<evidence type="ECO:0000313" key="16">
    <source>
        <dbReference type="Proteomes" id="UP000514720"/>
    </source>
</evidence>
<evidence type="ECO:0000256" key="3">
    <source>
        <dbReference type="ARBA" id="ARBA00013017"/>
    </source>
</evidence>
<proteinExistence type="inferred from homology"/>
<keyword evidence="4" id="KW-0575">Peroxidase</keyword>
<evidence type="ECO:0000256" key="5">
    <source>
        <dbReference type="ARBA" id="ARBA00022862"/>
    </source>
</evidence>
<gene>
    <name evidence="15" type="ORF">G4Z02_03020</name>
</gene>
<evidence type="ECO:0000256" key="12">
    <source>
        <dbReference type="ARBA" id="ARBA00049091"/>
    </source>
</evidence>
<name>A0A7L7KQ10_9MOLU</name>
<comment type="subunit">
    <text evidence="2">Monomer.</text>
</comment>
<dbReference type="CDD" id="cd03017">
    <property type="entry name" value="PRX_BCP"/>
    <property type="match status" value="1"/>
</dbReference>
<dbReference type="PIRSF" id="PIRSF000239">
    <property type="entry name" value="AHPC"/>
    <property type="match status" value="1"/>
</dbReference>
<accession>A0A7L7KQ10</accession>
<dbReference type="EMBL" id="CP048914">
    <property type="protein sequence ID" value="QMS84767.1"/>
    <property type="molecule type" value="Genomic_DNA"/>
</dbReference>
<keyword evidence="8" id="KW-0676">Redox-active center</keyword>
<organism evidence="15 16">
    <name type="scientific">Candidatus Xianfuyuplasma coldseepsis</name>
    <dbReference type="NCBI Taxonomy" id="2782163"/>
    <lineage>
        <taxon>Bacteria</taxon>
        <taxon>Bacillati</taxon>
        <taxon>Mycoplasmatota</taxon>
        <taxon>Mollicutes</taxon>
        <taxon>Candidatus Izemoplasmatales</taxon>
        <taxon>Candidatus Izemoplasmataceae</taxon>
        <taxon>Candidatus Xianfuyuplasma</taxon>
    </lineage>
</organism>
<dbReference type="PANTHER" id="PTHR42801:SF4">
    <property type="entry name" value="AHPC_TSA FAMILY PROTEIN"/>
    <property type="match status" value="1"/>
</dbReference>
<evidence type="ECO:0000313" key="15">
    <source>
        <dbReference type="EMBL" id="QMS84767.1"/>
    </source>
</evidence>
<evidence type="ECO:0000259" key="14">
    <source>
        <dbReference type="PROSITE" id="PS51352"/>
    </source>
</evidence>
<feature type="active site" description="Cysteine sulfenic acid (-SOH) intermediate; for peroxidase activity" evidence="13">
    <location>
        <position position="41"/>
    </location>
</feature>
<evidence type="ECO:0000256" key="1">
    <source>
        <dbReference type="ARBA" id="ARBA00003330"/>
    </source>
</evidence>
<dbReference type="Gene3D" id="3.40.30.10">
    <property type="entry name" value="Glutaredoxin"/>
    <property type="match status" value="1"/>
</dbReference>
<keyword evidence="6" id="KW-0560">Oxidoreductase</keyword>
<evidence type="ECO:0000256" key="4">
    <source>
        <dbReference type="ARBA" id="ARBA00022559"/>
    </source>
</evidence>
<evidence type="ECO:0000256" key="2">
    <source>
        <dbReference type="ARBA" id="ARBA00011245"/>
    </source>
</evidence>
<dbReference type="KEGG" id="xcl:G4Z02_03020"/>
<evidence type="ECO:0000256" key="10">
    <source>
        <dbReference type="ARBA" id="ARBA00038489"/>
    </source>
</evidence>
<dbReference type="InterPro" id="IPR036249">
    <property type="entry name" value="Thioredoxin-like_sf"/>
</dbReference>
<dbReference type="AlphaFoldDB" id="A0A7L7KQ10"/>
<sequence>MIMKYLDITLPASDDKSYSLRDFNGHKVVLYFYPKDNTSGCTLEAKDFTQLQQEYLDKGYKIIGVSRDSVKSHKNFITKQELNLLLLSDQDEELVKAFDVLKEKSMYGRKYMGIVRSTFVLDEQGGIVKEYRNVKAKGHAETLLNEL</sequence>
<evidence type="ECO:0000256" key="13">
    <source>
        <dbReference type="PIRSR" id="PIRSR000239-1"/>
    </source>
</evidence>
<dbReference type="SUPFAM" id="SSF52833">
    <property type="entry name" value="Thioredoxin-like"/>
    <property type="match status" value="1"/>
</dbReference>
<evidence type="ECO:0000256" key="9">
    <source>
        <dbReference type="ARBA" id="ARBA00032824"/>
    </source>
</evidence>
<dbReference type="Pfam" id="PF00578">
    <property type="entry name" value="AhpC-TSA"/>
    <property type="match status" value="1"/>
</dbReference>
<dbReference type="GO" id="GO:0005737">
    <property type="term" value="C:cytoplasm"/>
    <property type="evidence" value="ECO:0007669"/>
    <property type="project" value="TreeGrafter"/>
</dbReference>
<evidence type="ECO:0000256" key="8">
    <source>
        <dbReference type="ARBA" id="ARBA00023284"/>
    </source>
</evidence>